<evidence type="ECO:0000313" key="13">
    <source>
        <dbReference type="EMBL" id="GMH90246.1"/>
    </source>
</evidence>
<evidence type="ECO:0000256" key="3">
    <source>
        <dbReference type="ARBA" id="ARBA00022555"/>
    </source>
</evidence>
<keyword evidence="5 10" id="KW-0808">Transferase</keyword>
<proteinExistence type="inferred from homology"/>
<dbReference type="Pfam" id="PF25376">
    <property type="entry name" value="Pre-PUA_NSUN2"/>
    <property type="match status" value="1"/>
</dbReference>
<evidence type="ECO:0000256" key="11">
    <source>
        <dbReference type="SAM" id="MobiDB-lite"/>
    </source>
</evidence>
<gene>
    <name evidence="13" type="ORF">TL16_g11708</name>
</gene>
<keyword evidence="3" id="KW-0820">tRNA-binding</keyword>
<dbReference type="PRINTS" id="PR02008">
    <property type="entry name" value="RCMTFAMILY"/>
</dbReference>
<accession>A0A9W7BGW2</accession>
<evidence type="ECO:0000259" key="12">
    <source>
        <dbReference type="PROSITE" id="PS51686"/>
    </source>
</evidence>
<comment type="caution">
    <text evidence="13">The sequence shown here is derived from an EMBL/GenBank/DDBJ whole genome shotgun (WGS) entry which is preliminary data.</text>
</comment>
<feature type="active site" description="Nucleophile" evidence="10">
    <location>
        <position position="356"/>
    </location>
</feature>
<dbReference type="PRINTS" id="PR02011">
    <property type="entry name" value="RCMTNCL1"/>
</dbReference>
<feature type="binding site" evidence="10">
    <location>
        <begin position="217"/>
        <end position="223"/>
    </location>
    <ligand>
        <name>S-adenosyl-L-methionine</name>
        <dbReference type="ChEBI" id="CHEBI:59789"/>
    </ligand>
</feature>
<dbReference type="GO" id="GO:0030488">
    <property type="term" value="P:tRNA methylation"/>
    <property type="evidence" value="ECO:0007669"/>
    <property type="project" value="UniProtKB-ARBA"/>
</dbReference>
<feature type="region of interest" description="Disordered" evidence="11">
    <location>
        <begin position="1"/>
        <end position="44"/>
    </location>
</feature>
<evidence type="ECO:0000313" key="14">
    <source>
        <dbReference type="Proteomes" id="UP001162640"/>
    </source>
</evidence>
<evidence type="ECO:0000256" key="4">
    <source>
        <dbReference type="ARBA" id="ARBA00022603"/>
    </source>
</evidence>
<keyword evidence="7" id="KW-0819">tRNA processing</keyword>
<feature type="region of interest" description="Disordered" evidence="11">
    <location>
        <begin position="574"/>
        <end position="658"/>
    </location>
</feature>
<evidence type="ECO:0000256" key="6">
    <source>
        <dbReference type="ARBA" id="ARBA00022691"/>
    </source>
</evidence>
<evidence type="ECO:0000256" key="8">
    <source>
        <dbReference type="ARBA" id="ARBA00022884"/>
    </source>
</evidence>
<organism evidence="13 14">
    <name type="scientific">Triparma laevis f. inornata</name>
    <dbReference type="NCBI Taxonomy" id="1714386"/>
    <lineage>
        <taxon>Eukaryota</taxon>
        <taxon>Sar</taxon>
        <taxon>Stramenopiles</taxon>
        <taxon>Ochrophyta</taxon>
        <taxon>Bolidophyceae</taxon>
        <taxon>Parmales</taxon>
        <taxon>Triparmaceae</taxon>
        <taxon>Triparma</taxon>
    </lineage>
</organism>
<dbReference type="GO" id="GO:0005634">
    <property type="term" value="C:nucleus"/>
    <property type="evidence" value="ECO:0007669"/>
    <property type="project" value="UniProtKB-SubCell"/>
</dbReference>
<dbReference type="Pfam" id="PF01189">
    <property type="entry name" value="Methyltr_RsmB-F"/>
    <property type="match status" value="1"/>
</dbReference>
<feature type="compositionally biased region" description="Low complexity" evidence="11">
    <location>
        <begin position="600"/>
        <end position="613"/>
    </location>
</feature>
<sequence length="887" mass="99065">MGGFRQKNKRKRENKNNPGGKQNKKGNNGKGGGRSDNWKRFTQPKEMRSDKMIAYYTSQGIFGHGLPTSTPSGTSYNLSPDLKDRIEDRKKFCGTAARSLCASFRVSSLAPEEFQEEFKKTLAGFMNNSMDITITDEKTGLQTTKTIKPFRQIPFVPSAYQLDVDRNTIRKNEKLKDFHEFLKVQTDVGHITRQETVSMVPPAALDVHGHHKVLDLCAAPGSKTTQILETVSQIPPPLSEPAGCVVANDADTRRAHMLVHQCKRINSPALLVTTHLGQEFPLPDCYRNDGDGNEGLFDRVLCDVPCTGDGTIRKNPMIFKSWSANSQNNIHSLQVAIGMRGVRVCKVGGLICYSTCSMSPMENESSVCDIMRQCGEGALEIVDCVDLKEKGFVGRPGMTSWRVFDDNKVTLRHNGDMREINKGKGKGKGGKNAEATVKGGEGEKKVEPLPAEKTKEELEKEAEDKQKKSQSEFVKGFSTLDGVEVPSYNDDEEMWTEEKLAEFRKEVGLYEYKTPEDVPVEIKHQLHRGLFPPTEEEVKKWNLERCMRIQPQDMNTGGFFVTVFRKLKPIGSIKKKQQHLHENKEEGEGEAAVKEDSNASTTTTTTTTTTTSTALPPNPPLEDSAGNNSDDETKGTPAFGGRKKPDADKKGGKPAVANQQFIPVTDEFYDHVKKFYGLNESTPKSQFFARTESAKSVMFLTNSVKQILDTDTKKRFKIVHSGVQAFEKNSKGRSTCEYRLHHEGMATVVPHLDDTRKLKVNNRDFSVVIKHALTSNQHQIDVRQFSPEIKEKVEALAQGCFVVVLKEAETRLSDKLMMTLWKNTASSCHSLVSKVDLGGLKSKMEGGGHWEDVELVEEYMKEAIRKPKREEQKKEGGEEEKKGGGEE</sequence>
<evidence type="ECO:0000256" key="1">
    <source>
        <dbReference type="ARBA" id="ARBA00004123"/>
    </source>
</evidence>
<evidence type="ECO:0000256" key="5">
    <source>
        <dbReference type="ARBA" id="ARBA00022679"/>
    </source>
</evidence>
<dbReference type="InterPro" id="IPR057285">
    <property type="entry name" value="Pre-PUA_NSUN2"/>
</dbReference>
<dbReference type="GO" id="GO:0000049">
    <property type="term" value="F:tRNA binding"/>
    <property type="evidence" value="ECO:0007669"/>
    <property type="project" value="UniProtKB-KW"/>
</dbReference>
<dbReference type="InterPro" id="IPR023270">
    <property type="entry name" value="RCMT_NCL1"/>
</dbReference>
<dbReference type="InterPro" id="IPR001678">
    <property type="entry name" value="MeTrfase_RsmB-F_NOP2_dom"/>
</dbReference>
<dbReference type="InterPro" id="IPR029063">
    <property type="entry name" value="SAM-dependent_MTases_sf"/>
</dbReference>
<feature type="region of interest" description="Disordered" evidence="11">
    <location>
        <begin position="417"/>
        <end position="471"/>
    </location>
</feature>
<dbReference type="Gene3D" id="3.40.50.150">
    <property type="entry name" value="Vaccinia Virus protein VP39"/>
    <property type="match status" value="2"/>
</dbReference>
<evidence type="ECO:0000256" key="2">
    <source>
        <dbReference type="ARBA" id="ARBA00007494"/>
    </source>
</evidence>
<dbReference type="AlphaFoldDB" id="A0A9W7BGW2"/>
<dbReference type="Proteomes" id="UP001162640">
    <property type="component" value="Unassembled WGS sequence"/>
</dbReference>
<comment type="similarity">
    <text evidence="2 10">Belongs to the class I-like SAM-binding methyltransferase superfamily. RsmB/NOP family.</text>
</comment>
<comment type="subcellular location">
    <subcellularLocation>
        <location evidence="1">Nucleus</location>
    </subcellularLocation>
</comment>
<dbReference type="InterPro" id="IPR049560">
    <property type="entry name" value="MeTrfase_RsmB-F_NOP2_cat"/>
</dbReference>
<feature type="compositionally biased region" description="Basic and acidic residues" evidence="11">
    <location>
        <begin position="440"/>
        <end position="470"/>
    </location>
</feature>
<feature type="domain" description="SAM-dependent MTase RsmB/NOP-type" evidence="12">
    <location>
        <begin position="120"/>
        <end position="567"/>
    </location>
</feature>
<dbReference type="EMBL" id="BLQM01000445">
    <property type="protein sequence ID" value="GMH90246.1"/>
    <property type="molecule type" value="Genomic_DNA"/>
</dbReference>
<dbReference type="PANTHER" id="PTHR22808">
    <property type="entry name" value="NCL1 YEAST -RELATED NOL1/NOP2/FMU SUN DOMAIN-CONTAINING"/>
    <property type="match status" value="1"/>
</dbReference>
<protein>
    <recommendedName>
        <fullName evidence="12">SAM-dependent MTase RsmB/NOP-type domain-containing protein</fullName>
    </recommendedName>
</protein>
<dbReference type="PROSITE" id="PS51686">
    <property type="entry name" value="SAM_MT_RSMB_NOP"/>
    <property type="match status" value="1"/>
</dbReference>
<feature type="binding site" evidence="10">
    <location>
        <position position="303"/>
    </location>
    <ligand>
        <name>S-adenosyl-L-methionine</name>
        <dbReference type="ChEBI" id="CHEBI:59789"/>
    </ligand>
</feature>
<evidence type="ECO:0000256" key="9">
    <source>
        <dbReference type="ARBA" id="ARBA00023242"/>
    </source>
</evidence>
<dbReference type="PANTHER" id="PTHR22808:SF1">
    <property type="entry name" value="RNA CYTOSINE-C(5)-METHYLTRANSFERASE NSUN2-RELATED"/>
    <property type="match status" value="1"/>
</dbReference>
<comment type="caution">
    <text evidence="10">Lacks conserved residue(s) required for the propagation of feature annotation.</text>
</comment>
<feature type="compositionally biased region" description="Basic residues" evidence="11">
    <location>
        <begin position="1"/>
        <end position="13"/>
    </location>
</feature>
<feature type="binding site" evidence="10">
    <location>
        <position position="249"/>
    </location>
    <ligand>
        <name>S-adenosyl-L-methionine</name>
        <dbReference type="ChEBI" id="CHEBI:59789"/>
    </ligand>
</feature>
<dbReference type="GO" id="GO:0016428">
    <property type="term" value="F:tRNA (cytidine-5-)-methyltransferase activity"/>
    <property type="evidence" value="ECO:0007669"/>
    <property type="project" value="InterPro"/>
</dbReference>
<keyword evidence="9" id="KW-0539">Nucleus</keyword>
<keyword evidence="6 10" id="KW-0949">S-adenosyl-L-methionine</keyword>
<dbReference type="InterPro" id="IPR023267">
    <property type="entry name" value="RCMT"/>
</dbReference>
<evidence type="ECO:0000256" key="7">
    <source>
        <dbReference type="ARBA" id="ARBA00022694"/>
    </source>
</evidence>
<dbReference type="SUPFAM" id="SSF53335">
    <property type="entry name" value="S-adenosyl-L-methionine-dependent methyltransferases"/>
    <property type="match status" value="1"/>
</dbReference>
<reference evidence="14" key="1">
    <citation type="journal article" date="2023" name="Commun. Biol.">
        <title>Genome analysis of Parmales, the sister group of diatoms, reveals the evolutionary specialization of diatoms from phago-mixotrophs to photoautotrophs.</title>
        <authorList>
            <person name="Ban H."/>
            <person name="Sato S."/>
            <person name="Yoshikawa S."/>
            <person name="Yamada K."/>
            <person name="Nakamura Y."/>
            <person name="Ichinomiya M."/>
            <person name="Sato N."/>
            <person name="Blanc-Mathieu R."/>
            <person name="Endo H."/>
            <person name="Kuwata A."/>
            <person name="Ogata H."/>
        </authorList>
    </citation>
    <scope>NUCLEOTIDE SEQUENCE [LARGE SCALE GENOMIC DNA]</scope>
</reference>
<dbReference type="PROSITE" id="PS01153">
    <property type="entry name" value="NOL1_NOP2_SUN"/>
    <property type="match status" value="1"/>
</dbReference>
<dbReference type="InterPro" id="IPR018314">
    <property type="entry name" value="RsmB/NOL1/NOP2-like_CS"/>
</dbReference>
<name>A0A9W7BGW2_9STRA</name>
<feature type="compositionally biased region" description="Basic and acidic residues" evidence="11">
    <location>
        <begin position="579"/>
        <end position="597"/>
    </location>
</feature>
<feature type="region of interest" description="Disordered" evidence="11">
    <location>
        <begin position="864"/>
        <end position="887"/>
    </location>
</feature>
<evidence type="ECO:0000256" key="10">
    <source>
        <dbReference type="PROSITE-ProRule" id="PRU01023"/>
    </source>
</evidence>
<keyword evidence="4 10" id="KW-0489">Methyltransferase</keyword>
<keyword evidence="8 10" id="KW-0694">RNA-binding</keyword>